<organism evidence="2 3">
    <name type="scientific">Halarsenatibacter silvermanii</name>
    <dbReference type="NCBI Taxonomy" id="321763"/>
    <lineage>
        <taxon>Bacteria</taxon>
        <taxon>Bacillati</taxon>
        <taxon>Bacillota</taxon>
        <taxon>Clostridia</taxon>
        <taxon>Halanaerobiales</taxon>
        <taxon>Halarsenatibacteraceae</taxon>
        <taxon>Halarsenatibacter</taxon>
    </lineage>
</organism>
<proteinExistence type="predicted"/>
<dbReference type="EMBL" id="FNGO01000007">
    <property type="protein sequence ID" value="SDL67123.1"/>
    <property type="molecule type" value="Genomic_DNA"/>
</dbReference>
<gene>
    <name evidence="2" type="ORF">SAMN04488692_10753</name>
</gene>
<accession>A0A1G9LYY4</accession>
<feature type="domain" description="Xylose isomerase-like TIM barrel" evidence="1">
    <location>
        <begin position="25"/>
        <end position="261"/>
    </location>
</feature>
<dbReference type="Proteomes" id="UP000199476">
    <property type="component" value="Unassembled WGS sequence"/>
</dbReference>
<sequence length="290" mass="32918">MKNNLGIFYAYWQKDWMTDFAECARRAAELGFDEIQYELDSVLTAGGGQQEELKETIDELDLEISFSMGLPAEYDISSADSKVRRKGINYLQNSIRKAAEFDCQLIGGLLYGGWGEGLVPGLSDKSDFLQRSIDSMKRVMETAEVCEVNCAVEVVNRFEQFMLNTSAEAVEYVERIDSPRLGIHLDTFHMNIEEHSFADAVETAGDKLFHFHVGENNRRPPGEGEIIPWQEVFDALKGIDYQGSIVMEPFVRDGGDIAQDIMIWRDGEDDELDLDERAERAREFLEDLLA</sequence>
<dbReference type="SUPFAM" id="SSF51658">
    <property type="entry name" value="Xylose isomerase-like"/>
    <property type="match status" value="1"/>
</dbReference>
<dbReference type="InterPro" id="IPR013022">
    <property type="entry name" value="Xyl_isomerase-like_TIM-brl"/>
</dbReference>
<dbReference type="OrthoDB" id="9786584at2"/>
<dbReference type="Gene3D" id="3.20.20.150">
    <property type="entry name" value="Divalent-metal-dependent TIM barrel enzymes"/>
    <property type="match status" value="1"/>
</dbReference>
<dbReference type="InterPro" id="IPR036237">
    <property type="entry name" value="Xyl_isomerase-like_sf"/>
</dbReference>
<dbReference type="STRING" id="321763.SAMN04488692_10753"/>
<reference evidence="2 3" key="1">
    <citation type="submission" date="2016-10" db="EMBL/GenBank/DDBJ databases">
        <authorList>
            <person name="de Groot N.N."/>
        </authorList>
    </citation>
    <scope>NUCLEOTIDE SEQUENCE [LARGE SCALE GENOMIC DNA]</scope>
    <source>
        <strain evidence="2 3">SLAS-1</strain>
    </source>
</reference>
<evidence type="ECO:0000259" key="1">
    <source>
        <dbReference type="Pfam" id="PF01261"/>
    </source>
</evidence>
<protein>
    <submittedName>
        <fullName evidence="2">D-tagatose 3-epimerase</fullName>
    </submittedName>
</protein>
<name>A0A1G9LYY4_9FIRM</name>
<evidence type="ECO:0000313" key="3">
    <source>
        <dbReference type="Proteomes" id="UP000199476"/>
    </source>
</evidence>
<keyword evidence="3" id="KW-1185">Reference proteome</keyword>
<dbReference type="Pfam" id="PF01261">
    <property type="entry name" value="AP_endonuc_2"/>
    <property type="match status" value="1"/>
</dbReference>
<dbReference type="RefSeq" id="WP_089759359.1">
    <property type="nucleotide sequence ID" value="NZ_FNGO01000007.1"/>
</dbReference>
<evidence type="ECO:0000313" key="2">
    <source>
        <dbReference type="EMBL" id="SDL67123.1"/>
    </source>
</evidence>
<dbReference type="PANTHER" id="PTHR12110">
    <property type="entry name" value="HYDROXYPYRUVATE ISOMERASE"/>
    <property type="match status" value="1"/>
</dbReference>
<dbReference type="PANTHER" id="PTHR12110:SF41">
    <property type="entry name" value="INOSOSE DEHYDRATASE"/>
    <property type="match status" value="1"/>
</dbReference>
<dbReference type="InterPro" id="IPR050312">
    <property type="entry name" value="IolE/XylAMocC-like"/>
</dbReference>
<dbReference type="AlphaFoldDB" id="A0A1G9LYY4"/>